<dbReference type="OrthoDB" id="76388at2759"/>
<comment type="similarity">
    <text evidence="3">Belongs to the glycosyl hydrolase 18 family. Chitinase class V subfamily.</text>
</comment>
<dbReference type="SUPFAM" id="SSF51445">
    <property type="entry name" value="(Trans)glycosidases"/>
    <property type="match status" value="1"/>
</dbReference>
<evidence type="ECO:0000256" key="1">
    <source>
        <dbReference type="ARBA" id="ARBA00000822"/>
    </source>
</evidence>
<gene>
    <name evidence="13" type="ORF">KCV03_g8549</name>
</gene>
<comment type="caution">
    <text evidence="13">The sequence shown here is derived from an EMBL/GenBank/DDBJ whole genome shotgun (WGS) entry which is preliminary data.</text>
</comment>
<evidence type="ECO:0000256" key="8">
    <source>
        <dbReference type="ARBA" id="ARBA00023277"/>
    </source>
</evidence>
<dbReference type="GO" id="GO:0005576">
    <property type="term" value="C:extracellular region"/>
    <property type="evidence" value="ECO:0007669"/>
    <property type="project" value="UniProtKB-SubCell"/>
</dbReference>
<evidence type="ECO:0000313" key="14">
    <source>
        <dbReference type="Proteomes" id="UP000767238"/>
    </source>
</evidence>
<dbReference type="CDD" id="cd06548">
    <property type="entry name" value="GH18_chitinase"/>
    <property type="match status" value="1"/>
</dbReference>
<evidence type="ECO:0000256" key="11">
    <source>
        <dbReference type="RuleBase" id="RU000489"/>
    </source>
</evidence>
<keyword evidence="7" id="KW-0146">Chitin degradation</keyword>
<reference evidence="13" key="2">
    <citation type="submission" date="2021-08" db="EMBL/GenBank/DDBJ databases">
        <authorList>
            <person name="Gostincar C."/>
            <person name="Sun X."/>
            <person name="Song Z."/>
            <person name="Gunde-Cimerman N."/>
        </authorList>
    </citation>
    <scope>NUCLEOTIDE SEQUENCE</scope>
    <source>
        <strain evidence="13">EXF-8016</strain>
    </source>
</reference>
<dbReference type="GO" id="GO:0008061">
    <property type="term" value="F:chitin binding"/>
    <property type="evidence" value="ECO:0007669"/>
    <property type="project" value="InterPro"/>
</dbReference>
<dbReference type="Gene3D" id="3.20.20.80">
    <property type="entry name" value="Glycosidases"/>
    <property type="match status" value="1"/>
</dbReference>
<evidence type="ECO:0000256" key="3">
    <source>
        <dbReference type="ARBA" id="ARBA00008682"/>
    </source>
</evidence>
<dbReference type="InterPro" id="IPR050314">
    <property type="entry name" value="Glycosyl_Hydrlase_18"/>
</dbReference>
<evidence type="ECO:0000256" key="10">
    <source>
        <dbReference type="ARBA" id="ARBA00023326"/>
    </source>
</evidence>
<evidence type="ECO:0000256" key="7">
    <source>
        <dbReference type="ARBA" id="ARBA00023024"/>
    </source>
</evidence>
<evidence type="ECO:0000259" key="12">
    <source>
        <dbReference type="PROSITE" id="PS51910"/>
    </source>
</evidence>
<dbReference type="InterPro" id="IPR017853">
    <property type="entry name" value="GH"/>
</dbReference>
<dbReference type="PANTHER" id="PTHR11177">
    <property type="entry name" value="CHITINASE"/>
    <property type="match status" value="1"/>
</dbReference>
<dbReference type="PROSITE" id="PS01095">
    <property type="entry name" value="GH18_1"/>
    <property type="match status" value="1"/>
</dbReference>
<dbReference type="Pfam" id="PF00704">
    <property type="entry name" value="Glyco_hydro_18"/>
    <property type="match status" value="1"/>
</dbReference>
<dbReference type="PANTHER" id="PTHR11177:SF317">
    <property type="entry name" value="CHITINASE 12-RELATED"/>
    <property type="match status" value="1"/>
</dbReference>
<keyword evidence="10" id="KW-0624">Polysaccharide degradation</keyword>
<comment type="subcellular location">
    <subcellularLocation>
        <location evidence="2">Secreted</location>
    </subcellularLocation>
</comment>
<dbReference type="EC" id="3.2.1.14" evidence="4"/>
<dbReference type="FunFam" id="3.20.20.80:FF:000075">
    <property type="entry name" value="Sporulation-specific chitinase"/>
    <property type="match status" value="1"/>
</dbReference>
<dbReference type="GO" id="GO:0006032">
    <property type="term" value="P:chitin catabolic process"/>
    <property type="evidence" value="ECO:0007669"/>
    <property type="project" value="UniProtKB-KW"/>
</dbReference>
<dbReference type="InterPro" id="IPR001223">
    <property type="entry name" value="Glyco_hydro18_cat"/>
</dbReference>
<keyword evidence="8" id="KW-0119">Carbohydrate metabolism</keyword>
<feature type="non-terminal residue" evidence="13">
    <location>
        <position position="655"/>
    </location>
</feature>
<keyword evidence="9 11" id="KW-0326">Glycosidase</keyword>
<dbReference type="AlphaFoldDB" id="A0A9P8GC65"/>
<dbReference type="SUPFAM" id="SSF54556">
    <property type="entry name" value="Chitinase insertion domain"/>
    <property type="match status" value="1"/>
</dbReference>
<evidence type="ECO:0000313" key="13">
    <source>
        <dbReference type="EMBL" id="KAH0214163.1"/>
    </source>
</evidence>
<evidence type="ECO:0000256" key="2">
    <source>
        <dbReference type="ARBA" id="ARBA00004613"/>
    </source>
</evidence>
<dbReference type="InterPro" id="IPR011583">
    <property type="entry name" value="Chitinase_II/V-like_cat"/>
</dbReference>
<dbReference type="GO" id="GO:0008843">
    <property type="term" value="F:endochitinase activity"/>
    <property type="evidence" value="ECO:0007669"/>
    <property type="project" value="UniProtKB-EC"/>
</dbReference>
<evidence type="ECO:0000256" key="5">
    <source>
        <dbReference type="ARBA" id="ARBA00022525"/>
    </source>
</evidence>
<dbReference type="Gene3D" id="3.10.50.10">
    <property type="match status" value="1"/>
</dbReference>
<dbReference type="PROSITE" id="PS51910">
    <property type="entry name" value="GH18_2"/>
    <property type="match status" value="1"/>
</dbReference>
<organism evidence="13 14">
    <name type="scientific">Aureobasidium melanogenum</name>
    <name type="common">Aureobasidium pullulans var. melanogenum</name>
    <dbReference type="NCBI Taxonomy" id="46634"/>
    <lineage>
        <taxon>Eukaryota</taxon>
        <taxon>Fungi</taxon>
        <taxon>Dikarya</taxon>
        <taxon>Ascomycota</taxon>
        <taxon>Pezizomycotina</taxon>
        <taxon>Dothideomycetes</taxon>
        <taxon>Dothideomycetidae</taxon>
        <taxon>Dothideales</taxon>
        <taxon>Saccotheciaceae</taxon>
        <taxon>Aureobasidium</taxon>
    </lineage>
</organism>
<name>A0A9P8GC65_AURME</name>
<evidence type="ECO:0000256" key="6">
    <source>
        <dbReference type="ARBA" id="ARBA00022801"/>
    </source>
</evidence>
<reference evidence="13" key="1">
    <citation type="journal article" date="2021" name="J Fungi (Basel)">
        <title>Virulence traits and population genomics of the black yeast Aureobasidium melanogenum.</title>
        <authorList>
            <person name="Cernosa A."/>
            <person name="Sun X."/>
            <person name="Gostincar C."/>
            <person name="Fang C."/>
            <person name="Gunde-Cimerman N."/>
            <person name="Song Z."/>
        </authorList>
    </citation>
    <scope>NUCLEOTIDE SEQUENCE</scope>
    <source>
        <strain evidence="13">EXF-8016</strain>
    </source>
</reference>
<dbReference type="InterPro" id="IPR001579">
    <property type="entry name" value="Glyco_hydro_18_chit_AS"/>
</dbReference>
<feature type="domain" description="GH18" evidence="12">
    <location>
        <begin position="259"/>
        <end position="626"/>
    </location>
</feature>
<keyword evidence="6 11" id="KW-0378">Hydrolase</keyword>
<dbReference type="SMART" id="SM00636">
    <property type="entry name" value="Glyco_18"/>
    <property type="match status" value="1"/>
</dbReference>
<comment type="catalytic activity">
    <reaction evidence="1">
        <text>Random endo-hydrolysis of N-acetyl-beta-D-glucosaminide (1-&gt;4)-beta-linkages in chitin and chitodextrins.</text>
        <dbReference type="EC" id="3.2.1.14"/>
    </reaction>
</comment>
<dbReference type="Proteomes" id="UP000767238">
    <property type="component" value="Unassembled WGS sequence"/>
</dbReference>
<dbReference type="EMBL" id="JAHFYH010000086">
    <property type="protein sequence ID" value="KAH0214163.1"/>
    <property type="molecule type" value="Genomic_DNA"/>
</dbReference>
<evidence type="ECO:0000256" key="9">
    <source>
        <dbReference type="ARBA" id="ARBA00023295"/>
    </source>
</evidence>
<keyword evidence="5" id="KW-0964">Secreted</keyword>
<accession>A0A9P8GC65</accession>
<dbReference type="InterPro" id="IPR029070">
    <property type="entry name" value="Chitinase_insertion_sf"/>
</dbReference>
<protein>
    <recommendedName>
        <fullName evidence="4">chitinase</fullName>
        <ecNumber evidence="4">3.2.1.14</ecNumber>
    </recommendedName>
</protein>
<proteinExistence type="inferred from homology"/>
<dbReference type="GO" id="GO:0000272">
    <property type="term" value="P:polysaccharide catabolic process"/>
    <property type="evidence" value="ECO:0007669"/>
    <property type="project" value="UniProtKB-KW"/>
</dbReference>
<sequence length="655" mass="73099">MPAAEVDALLPTHSTRLPNGYGVDYWFKGFHLALPKTKSASRAMLCCCLLEVLQGCCGLIESYLVQYLIARNKANLIVVSSLVFAAVDPIISESKTVLQAITNKETHWNIKSTLETKIKDSTDSDLKRGPSINKIGAIDTYYQEIRSFVLNLVTLFLSLGYLVADCWSRRNFLVIICLVYSVWDNTLVAMDILQCHATTQDLLAAKSQLSGRPLNGAQFEESFATYHKLNLSYQTARLRRTWKRAALLMVALSAFLCVGMIRADGGQWEATYGRNYQPYDLPVEKLTHVFYAFANISSEDGKVSLSDPQADTDKHFASDPWTDPNTDLNGCLKQLFLLKKKNQKLKTLLSIGGSTYSNNIGSVLSTENGRQNFAQTAVALLADLGFDGLDIDWEYPENDVDAQSYVSLLCTVRAELDNLASKLPQRSRFLLTVASSCGPLHYKQMRLNEMDRYVDFWNLMAYDFTGSWTTVAGHQTNIFPSKNNTASTPFDAEAAVDYYTGSAGIPSQKIVLGMPLYGRIFAQTAGPGFPFVGVGDAYDWEAGVWDYKSLPRPGAVEYCDQEAVACWSYDSVNRLMVTYDTPYSVSAKVDYIKQRNLGGAMWWESSGDRTDEKSIINSVVDKFKLAGDDQMDSLDNVLQYPTSRYENLRNGFPNE</sequence>
<evidence type="ECO:0000256" key="4">
    <source>
        <dbReference type="ARBA" id="ARBA00012729"/>
    </source>
</evidence>